<keyword evidence="2" id="KW-0732">Signal</keyword>
<dbReference type="PIRSF" id="PIRSF002741">
    <property type="entry name" value="MppA"/>
    <property type="match status" value="1"/>
</dbReference>
<dbReference type="GO" id="GO:0043190">
    <property type="term" value="C:ATP-binding cassette (ABC) transporter complex"/>
    <property type="evidence" value="ECO:0007669"/>
    <property type="project" value="InterPro"/>
</dbReference>
<reference evidence="4" key="2">
    <citation type="submission" date="2020-09" db="EMBL/GenBank/DDBJ databases">
        <authorList>
            <person name="Sun Q."/>
            <person name="Zhou Y."/>
        </authorList>
    </citation>
    <scope>NUCLEOTIDE SEQUENCE</scope>
    <source>
        <strain evidence="4">CGMCC 1.12187</strain>
    </source>
</reference>
<feature type="region of interest" description="Disordered" evidence="1">
    <location>
        <begin position="27"/>
        <end position="46"/>
    </location>
</feature>
<dbReference type="CDD" id="cd08501">
    <property type="entry name" value="PBP2_Lpqw"/>
    <property type="match status" value="1"/>
</dbReference>
<reference evidence="4" key="1">
    <citation type="journal article" date="2014" name="Int. J. Syst. Evol. Microbiol.">
        <title>Complete genome sequence of Corynebacterium casei LMG S-19264T (=DSM 44701T), isolated from a smear-ripened cheese.</title>
        <authorList>
            <consortium name="US DOE Joint Genome Institute (JGI-PGF)"/>
            <person name="Walter F."/>
            <person name="Albersmeier A."/>
            <person name="Kalinowski J."/>
            <person name="Ruckert C."/>
        </authorList>
    </citation>
    <scope>NUCLEOTIDE SEQUENCE</scope>
    <source>
        <strain evidence="4">CGMCC 1.12187</strain>
    </source>
</reference>
<dbReference type="Gene3D" id="3.10.105.10">
    <property type="entry name" value="Dipeptide-binding Protein, Domain 3"/>
    <property type="match status" value="1"/>
</dbReference>
<dbReference type="PANTHER" id="PTHR30290:SF65">
    <property type="entry name" value="MONOACYL PHOSPHATIDYLINOSITOL TETRAMANNOSIDE-BINDING PROTEIN LPQW-RELATED"/>
    <property type="match status" value="1"/>
</dbReference>
<sequence>MRFDRGTKALGLAAASALALSACASVGGPSGGDEETGGAGGEGSGGVITVAETNNFTSVNSATTEHNKDINGKINYMIREGFTFVDSELNVVKNEGFGTYEVVSENPLTVEYTISEDQQWSDGNAVDQADLMLWWATTSGYYNDAKTSEAGDVESGANYFSIAGSTDILDGTDLPEFSEDGRTMTLTWDEPHADWELALSASDGYLQPAHVVAEQAGMSEEDLLAALRDSPQGDPESPRERPEVEQIAEAWDTAFNFAEMPSDESLLVSNGPYVITDIVKDQSVTLSKNENYQGDHVGQVDEITVRTIGDSTAQIQALRNGEVDIMAPVSVTKDTMDQVSSIEGVQVLEGPQLAYDHVDLNFGADIFEDQAVREAFLKTIPRQQILDQLIKPVVENSEVLNSQLFVTSEEAYEGAVAENGAAEKYPAEPDIEGARRLLDGRTPTVRILYNSENPVRVDTFALIKESAEQAGFTVEDLGDPLWGEKLAEGNYDTSLFGWVSPGVGTEALTQIFKAGGGGNYNSYSNPEVDALATDTRVTLDEEERRQKMYEMDRILFEDDYGLPLFQSPGMFGVAEDVNGVEYMANQTGVFWNFWEWSRG</sequence>
<gene>
    <name evidence="4" type="ORF">GCM10011374_11330</name>
</gene>
<dbReference type="InterPro" id="IPR000914">
    <property type="entry name" value="SBP_5_dom"/>
</dbReference>
<dbReference type="PANTHER" id="PTHR30290">
    <property type="entry name" value="PERIPLASMIC BINDING COMPONENT OF ABC TRANSPORTER"/>
    <property type="match status" value="1"/>
</dbReference>
<dbReference type="InterPro" id="IPR039424">
    <property type="entry name" value="SBP_5"/>
</dbReference>
<evidence type="ECO:0000313" key="5">
    <source>
        <dbReference type="Proteomes" id="UP000638848"/>
    </source>
</evidence>
<protein>
    <submittedName>
        <fullName evidence="4">Peptide ABC transporter substrate-binding protein</fullName>
    </submittedName>
</protein>
<organism evidence="4 5">
    <name type="scientific">Kocuria dechangensis</name>
    <dbReference type="NCBI Taxonomy" id="1176249"/>
    <lineage>
        <taxon>Bacteria</taxon>
        <taxon>Bacillati</taxon>
        <taxon>Actinomycetota</taxon>
        <taxon>Actinomycetes</taxon>
        <taxon>Micrococcales</taxon>
        <taxon>Micrococcaceae</taxon>
        <taxon>Kocuria</taxon>
    </lineage>
</organism>
<evidence type="ECO:0000313" key="4">
    <source>
        <dbReference type="EMBL" id="GGG50470.1"/>
    </source>
</evidence>
<proteinExistence type="predicted"/>
<dbReference type="GO" id="GO:1904680">
    <property type="term" value="F:peptide transmembrane transporter activity"/>
    <property type="evidence" value="ECO:0007669"/>
    <property type="project" value="TreeGrafter"/>
</dbReference>
<name>A0A917GL25_9MICC</name>
<accession>A0A917GL25</accession>
<dbReference type="PROSITE" id="PS51257">
    <property type="entry name" value="PROKAR_LIPOPROTEIN"/>
    <property type="match status" value="1"/>
</dbReference>
<feature type="signal peptide" evidence="2">
    <location>
        <begin position="1"/>
        <end position="24"/>
    </location>
</feature>
<dbReference type="Pfam" id="PF00496">
    <property type="entry name" value="SBP_bac_5"/>
    <property type="match status" value="1"/>
</dbReference>
<evidence type="ECO:0000259" key="3">
    <source>
        <dbReference type="Pfam" id="PF00496"/>
    </source>
</evidence>
<dbReference type="AlphaFoldDB" id="A0A917GL25"/>
<dbReference type="Gene3D" id="3.40.190.10">
    <property type="entry name" value="Periplasmic binding protein-like II"/>
    <property type="match status" value="1"/>
</dbReference>
<dbReference type="GO" id="GO:0015833">
    <property type="term" value="P:peptide transport"/>
    <property type="evidence" value="ECO:0007669"/>
    <property type="project" value="TreeGrafter"/>
</dbReference>
<dbReference type="InterPro" id="IPR030678">
    <property type="entry name" value="Peptide/Ni-bd"/>
</dbReference>
<feature type="domain" description="Solute-binding protein family 5" evidence="3">
    <location>
        <begin position="102"/>
        <end position="516"/>
    </location>
</feature>
<dbReference type="RefSeq" id="WP_188535111.1">
    <property type="nucleotide sequence ID" value="NZ_BMEQ01000004.1"/>
</dbReference>
<dbReference type="GO" id="GO:0042597">
    <property type="term" value="C:periplasmic space"/>
    <property type="evidence" value="ECO:0007669"/>
    <property type="project" value="UniProtKB-ARBA"/>
</dbReference>
<dbReference type="EMBL" id="BMEQ01000004">
    <property type="protein sequence ID" value="GGG50470.1"/>
    <property type="molecule type" value="Genomic_DNA"/>
</dbReference>
<feature type="chain" id="PRO_5038886371" evidence="2">
    <location>
        <begin position="25"/>
        <end position="599"/>
    </location>
</feature>
<comment type="caution">
    <text evidence="4">The sequence shown here is derived from an EMBL/GenBank/DDBJ whole genome shotgun (WGS) entry which is preliminary data.</text>
</comment>
<dbReference type="Proteomes" id="UP000638848">
    <property type="component" value="Unassembled WGS sequence"/>
</dbReference>
<evidence type="ECO:0000256" key="1">
    <source>
        <dbReference type="SAM" id="MobiDB-lite"/>
    </source>
</evidence>
<feature type="compositionally biased region" description="Gly residues" evidence="1">
    <location>
        <begin position="37"/>
        <end position="46"/>
    </location>
</feature>
<keyword evidence="5" id="KW-1185">Reference proteome</keyword>
<evidence type="ECO:0000256" key="2">
    <source>
        <dbReference type="SAM" id="SignalP"/>
    </source>
</evidence>
<dbReference type="SUPFAM" id="SSF53850">
    <property type="entry name" value="Periplasmic binding protein-like II"/>
    <property type="match status" value="1"/>
</dbReference>